<organism evidence="2 3">
    <name type="scientific">Archangium gephyra</name>
    <dbReference type="NCBI Taxonomy" id="48"/>
    <lineage>
        <taxon>Bacteria</taxon>
        <taxon>Pseudomonadati</taxon>
        <taxon>Myxococcota</taxon>
        <taxon>Myxococcia</taxon>
        <taxon>Myxococcales</taxon>
        <taxon>Cystobacterineae</taxon>
        <taxon>Archangiaceae</taxon>
        <taxon>Archangium</taxon>
    </lineage>
</organism>
<feature type="transmembrane region" description="Helical" evidence="1">
    <location>
        <begin position="250"/>
        <end position="268"/>
    </location>
</feature>
<evidence type="ECO:0008006" key="4">
    <source>
        <dbReference type="Google" id="ProtNLM"/>
    </source>
</evidence>
<protein>
    <recommendedName>
        <fullName evidence="4">DUF2029 domain-containing protein</fullName>
    </recommendedName>
</protein>
<feature type="transmembrane region" description="Helical" evidence="1">
    <location>
        <begin position="320"/>
        <end position="340"/>
    </location>
</feature>
<feature type="transmembrane region" description="Helical" evidence="1">
    <location>
        <begin position="69"/>
        <end position="86"/>
    </location>
</feature>
<comment type="caution">
    <text evidence="2">The sequence shown here is derived from an EMBL/GenBank/DDBJ whole genome shotgun (WGS) entry which is preliminary data.</text>
</comment>
<proteinExistence type="predicted"/>
<keyword evidence="1" id="KW-0812">Transmembrane</keyword>
<dbReference type="AlphaFoldDB" id="A0A2W5V6M7"/>
<evidence type="ECO:0000313" key="2">
    <source>
        <dbReference type="EMBL" id="PZR11464.1"/>
    </source>
</evidence>
<dbReference type="EMBL" id="QFQP01000014">
    <property type="protein sequence ID" value="PZR11464.1"/>
    <property type="molecule type" value="Genomic_DNA"/>
</dbReference>
<name>A0A2W5V6M7_9BACT</name>
<keyword evidence="1" id="KW-1133">Transmembrane helix</keyword>
<reference evidence="2 3" key="1">
    <citation type="submission" date="2017-08" db="EMBL/GenBank/DDBJ databases">
        <title>Infants hospitalized years apart are colonized by the same room-sourced microbial strains.</title>
        <authorList>
            <person name="Brooks B."/>
            <person name="Olm M.R."/>
            <person name="Firek B.A."/>
            <person name="Baker R."/>
            <person name="Thomas B.C."/>
            <person name="Morowitz M.J."/>
            <person name="Banfield J.F."/>
        </authorList>
    </citation>
    <scope>NUCLEOTIDE SEQUENCE [LARGE SCALE GENOMIC DNA]</scope>
    <source>
        <strain evidence="2">S2_003_000_R2_14</strain>
    </source>
</reference>
<accession>A0A2W5V6M7</accession>
<keyword evidence="1" id="KW-0472">Membrane</keyword>
<evidence type="ECO:0000313" key="3">
    <source>
        <dbReference type="Proteomes" id="UP000249061"/>
    </source>
</evidence>
<evidence type="ECO:0000256" key="1">
    <source>
        <dbReference type="SAM" id="Phobius"/>
    </source>
</evidence>
<sequence length="431" mass="48011">MTSTSSDRFALAVVASLAFVLRVVPFFGAEGPWTYRVDYDEGVYFTAASLLLKGFMPYRDFVFVHPPGIVLFLAGTSAWSSVLVGVDGAFALARWIASGLGVLNVVLVWAVTLEWSRSRWAALFAAFVYATYPEIVQVERGPFIEPLLNACVLAMTLSVMTKRFRLAAVLAGVAMAFKLWAAMWIVGALWALPDNRERVRFTLLSAGVFFAAVLPFALLAPVEFVKQTLFFHFGRPPDGFPRLQRFEQIVALRHLASPILATASLFIIRHRIVTTAWVLTLISFFATAAWWSQYNAHLVASEAVLAGAFVSWVLKEKDIAGRGFLFAGAVFLCISLFFVIKRIPNRGEDHLALARMNLPKDQCVFSFEPSWMLAAGRLPTRPLVVDSYAMALMKRELDGIEDCEWVAMGVRGKKQLTPEQRSRLRGRVVLE</sequence>
<feature type="transmembrane region" description="Helical" evidence="1">
    <location>
        <begin position="167"/>
        <end position="191"/>
    </location>
</feature>
<feature type="transmembrane region" description="Helical" evidence="1">
    <location>
        <begin position="92"/>
        <end position="113"/>
    </location>
</feature>
<feature type="transmembrane region" description="Helical" evidence="1">
    <location>
        <begin position="203"/>
        <end position="225"/>
    </location>
</feature>
<feature type="transmembrane region" description="Helical" evidence="1">
    <location>
        <begin position="274"/>
        <end position="291"/>
    </location>
</feature>
<dbReference type="Proteomes" id="UP000249061">
    <property type="component" value="Unassembled WGS sequence"/>
</dbReference>
<gene>
    <name evidence="2" type="ORF">DI536_17715</name>
</gene>